<feature type="region of interest" description="Disordered" evidence="1">
    <location>
        <begin position="204"/>
        <end position="254"/>
    </location>
</feature>
<sequence length="254" mass="26869">MPAYPDPLELADDGSDSESSVYDDEINIDEYDVDEPNVQILEQSPLKDSDSAGNRGAAVDPRPRAKSIDLSRIAEDDDACELAEGTPEPQSGPSRKEPSARRQIRAVAASISAAKAQGPVVEELDLGSSASSLDSLLLDSPSKKPTKTRTQTASVKRPQSRAIPKRLADPAPQQSPLTMAAIAAKLAASEREADAARVRAKLKAARMTKRKPEPAPAAVTEDVVAAAEPSKDVGDPVKKDPLPLPRVDAPEGEL</sequence>
<accession>A0A9P1H5K5</accession>
<name>A0A9P1H5K5_9PEZI</name>
<organism evidence="2 3">
    <name type="scientific">Parascedosporium putredinis</name>
    <dbReference type="NCBI Taxonomy" id="1442378"/>
    <lineage>
        <taxon>Eukaryota</taxon>
        <taxon>Fungi</taxon>
        <taxon>Dikarya</taxon>
        <taxon>Ascomycota</taxon>
        <taxon>Pezizomycotina</taxon>
        <taxon>Sordariomycetes</taxon>
        <taxon>Hypocreomycetidae</taxon>
        <taxon>Microascales</taxon>
        <taxon>Microascaceae</taxon>
        <taxon>Parascedosporium</taxon>
    </lineage>
</organism>
<feature type="region of interest" description="Disordered" evidence="1">
    <location>
        <begin position="133"/>
        <end position="176"/>
    </location>
</feature>
<dbReference type="EMBL" id="CALLCH030000012">
    <property type="protein sequence ID" value="CAI4215714.1"/>
    <property type="molecule type" value="Genomic_DNA"/>
</dbReference>
<feature type="compositionally biased region" description="Basic and acidic residues" evidence="1">
    <location>
        <begin position="229"/>
        <end position="241"/>
    </location>
</feature>
<evidence type="ECO:0000313" key="3">
    <source>
        <dbReference type="Proteomes" id="UP000838763"/>
    </source>
</evidence>
<reference evidence="2" key="1">
    <citation type="submission" date="2022-11" db="EMBL/GenBank/DDBJ databases">
        <authorList>
            <person name="Scott C."/>
            <person name="Bruce N."/>
        </authorList>
    </citation>
    <scope>NUCLEOTIDE SEQUENCE</scope>
</reference>
<feature type="compositionally biased region" description="Acidic residues" evidence="1">
    <location>
        <begin position="9"/>
        <end position="21"/>
    </location>
</feature>
<dbReference type="AlphaFoldDB" id="A0A9P1H5K5"/>
<feature type="compositionally biased region" description="Basic and acidic residues" evidence="1">
    <location>
        <begin position="61"/>
        <end position="74"/>
    </location>
</feature>
<feature type="compositionally biased region" description="Low complexity" evidence="1">
    <location>
        <begin position="216"/>
        <end position="228"/>
    </location>
</feature>
<evidence type="ECO:0000313" key="2">
    <source>
        <dbReference type="EMBL" id="CAI4215714.1"/>
    </source>
</evidence>
<evidence type="ECO:0000256" key="1">
    <source>
        <dbReference type="SAM" id="MobiDB-lite"/>
    </source>
</evidence>
<feature type="region of interest" description="Disordered" evidence="1">
    <location>
        <begin position="1"/>
        <end position="21"/>
    </location>
</feature>
<feature type="compositionally biased region" description="Low complexity" evidence="1">
    <location>
        <begin position="105"/>
        <end position="117"/>
    </location>
</feature>
<gene>
    <name evidence="2" type="ORF">PPNO1_LOCUS5421</name>
</gene>
<keyword evidence="3" id="KW-1185">Reference proteome</keyword>
<protein>
    <submittedName>
        <fullName evidence="2">Uncharacterized protein</fullName>
    </submittedName>
</protein>
<proteinExistence type="predicted"/>
<feature type="region of interest" description="Disordered" evidence="1">
    <location>
        <begin position="41"/>
        <end position="119"/>
    </location>
</feature>
<comment type="caution">
    <text evidence="2">The sequence shown here is derived from an EMBL/GenBank/DDBJ whole genome shotgun (WGS) entry which is preliminary data.</text>
</comment>
<dbReference type="Proteomes" id="UP000838763">
    <property type="component" value="Unassembled WGS sequence"/>
</dbReference>